<dbReference type="EMBL" id="LNUW01000010">
    <property type="protein sequence ID" value="KXG87028.1"/>
    <property type="molecule type" value="Genomic_DNA"/>
</dbReference>
<dbReference type="Proteomes" id="UP000070498">
    <property type="component" value="Unassembled WGS sequence"/>
</dbReference>
<dbReference type="Pfam" id="PF03472">
    <property type="entry name" value="Autoind_bind"/>
    <property type="match status" value="1"/>
</dbReference>
<dbReference type="Pfam" id="PF00196">
    <property type="entry name" value="GerE"/>
    <property type="match status" value="1"/>
</dbReference>
<dbReference type="AlphaFoldDB" id="A0A135P6Q5"/>
<sequence length="244" mass="27925">MFLSEAFETKFLASRKSEIIDVAQDVLKDFGIAHVCYFTSLLNGNNPDLATNYPNDWVDHYTKNGCHRIDPVFAQTWEGHRPINWEEIPRKTKKISNFFGESKDFGIGQSGMTIPIRDGFNNAYFSISSDMSAADWSKVTAEHDLDIRNFTFLFHIYCMQSKKNQPPKPNLSERELQVLSWAAEGKSAWETSQILELSERTVDSYIKNCMVKMEVNNKTHAVARAARFNLLASEIRRSGLQEGR</sequence>
<gene>
    <name evidence="5" type="ORF">ATO67_21830</name>
</gene>
<evidence type="ECO:0000313" key="6">
    <source>
        <dbReference type="Proteomes" id="UP000070498"/>
    </source>
</evidence>
<dbReference type="PROSITE" id="PS50043">
    <property type="entry name" value="HTH_LUXR_2"/>
    <property type="match status" value="1"/>
</dbReference>
<dbReference type="InterPro" id="IPR005143">
    <property type="entry name" value="TF_LuxR_autoind-bd_dom"/>
</dbReference>
<dbReference type="InterPro" id="IPR036693">
    <property type="entry name" value="TF_LuxR_autoind-bd_dom_sf"/>
</dbReference>
<name>A0A135P6Q5_9HYPH</name>
<dbReference type="CDD" id="cd06170">
    <property type="entry name" value="LuxR_C_like"/>
    <property type="match status" value="1"/>
</dbReference>
<protein>
    <recommendedName>
        <fullName evidence="4">HTH luxR-type domain-containing protein</fullName>
    </recommendedName>
</protein>
<keyword evidence="3" id="KW-0804">Transcription</keyword>
<feature type="domain" description="HTH luxR-type" evidence="4">
    <location>
        <begin position="164"/>
        <end position="229"/>
    </location>
</feature>
<dbReference type="PANTHER" id="PTHR44688:SF16">
    <property type="entry name" value="DNA-BINDING TRANSCRIPTIONAL ACTIVATOR DEVR_DOSR"/>
    <property type="match status" value="1"/>
</dbReference>
<evidence type="ECO:0000256" key="2">
    <source>
        <dbReference type="ARBA" id="ARBA00023125"/>
    </source>
</evidence>
<dbReference type="Gene3D" id="1.10.10.10">
    <property type="entry name" value="Winged helix-like DNA-binding domain superfamily/Winged helix DNA-binding domain"/>
    <property type="match status" value="1"/>
</dbReference>
<evidence type="ECO:0000313" key="5">
    <source>
        <dbReference type="EMBL" id="KXG87028.1"/>
    </source>
</evidence>
<dbReference type="InterPro" id="IPR036388">
    <property type="entry name" value="WH-like_DNA-bd_sf"/>
</dbReference>
<dbReference type="PANTHER" id="PTHR44688">
    <property type="entry name" value="DNA-BINDING TRANSCRIPTIONAL ACTIVATOR DEVR_DOSR"/>
    <property type="match status" value="1"/>
</dbReference>
<keyword evidence="2" id="KW-0238">DNA-binding</keyword>
<dbReference type="InterPro" id="IPR016032">
    <property type="entry name" value="Sig_transdc_resp-reg_C-effctor"/>
</dbReference>
<dbReference type="RefSeq" id="WP_067653940.1">
    <property type="nucleotide sequence ID" value="NZ_KQ961039.1"/>
</dbReference>
<dbReference type="InterPro" id="IPR000792">
    <property type="entry name" value="Tscrpt_reg_LuxR_C"/>
</dbReference>
<dbReference type="GO" id="GO:0003677">
    <property type="term" value="F:DNA binding"/>
    <property type="evidence" value="ECO:0007669"/>
    <property type="project" value="UniProtKB-KW"/>
</dbReference>
<dbReference type="GO" id="GO:0006355">
    <property type="term" value="P:regulation of DNA-templated transcription"/>
    <property type="evidence" value="ECO:0007669"/>
    <property type="project" value="InterPro"/>
</dbReference>
<comment type="caution">
    <text evidence="5">The sequence shown here is derived from an EMBL/GenBank/DDBJ whole genome shotgun (WGS) entry which is preliminary data.</text>
</comment>
<dbReference type="SUPFAM" id="SSF46894">
    <property type="entry name" value="C-terminal effector domain of the bipartite response regulators"/>
    <property type="match status" value="1"/>
</dbReference>
<dbReference type="STRING" id="2052828.ATO67_21830"/>
<dbReference type="Gene3D" id="3.30.450.80">
    <property type="entry name" value="Transcription factor LuxR-like, autoinducer-binding domain"/>
    <property type="match status" value="1"/>
</dbReference>
<dbReference type="SUPFAM" id="SSF75516">
    <property type="entry name" value="Pheromone-binding domain of LuxR-like quorum-sensing transcription factors"/>
    <property type="match status" value="1"/>
</dbReference>
<dbReference type="PRINTS" id="PR00038">
    <property type="entry name" value="HTHLUXR"/>
</dbReference>
<keyword evidence="1" id="KW-0805">Transcription regulation</keyword>
<keyword evidence="6" id="KW-1185">Reference proteome</keyword>
<organism evidence="5 6">
    <name type="scientific">Agrobacterium bohemicum</name>
    <dbReference type="NCBI Taxonomy" id="2052828"/>
    <lineage>
        <taxon>Bacteria</taxon>
        <taxon>Pseudomonadati</taxon>
        <taxon>Pseudomonadota</taxon>
        <taxon>Alphaproteobacteria</taxon>
        <taxon>Hyphomicrobiales</taxon>
        <taxon>Rhizobiaceae</taxon>
        <taxon>Rhizobium/Agrobacterium group</taxon>
        <taxon>Agrobacterium</taxon>
    </lineage>
</organism>
<accession>A0A135P6Q5</accession>
<reference evidence="5 6" key="1">
    <citation type="submission" date="2015-11" db="EMBL/GenBank/DDBJ databases">
        <title>Draft genome sequence of Agrobacterium sp. R89-1.</title>
        <authorList>
            <person name="Zahradnik J."/>
            <person name="Kyslikova E."/>
            <person name="Palyzova A."/>
            <person name="Kyslik P."/>
        </authorList>
    </citation>
    <scope>NUCLEOTIDE SEQUENCE [LARGE SCALE GENOMIC DNA]</scope>
    <source>
        <strain evidence="5 6">R89-1</strain>
    </source>
</reference>
<evidence type="ECO:0000256" key="3">
    <source>
        <dbReference type="ARBA" id="ARBA00023163"/>
    </source>
</evidence>
<dbReference type="SMART" id="SM00421">
    <property type="entry name" value="HTH_LUXR"/>
    <property type="match status" value="1"/>
</dbReference>
<evidence type="ECO:0000256" key="1">
    <source>
        <dbReference type="ARBA" id="ARBA00023015"/>
    </source>
</evidence>
<evidence type="ECO:0000259" key="4">
    <source>
        <dbReference type="PROSITE" id="PS50043"/>
    </source>
</evidence>
<proteinExistence type="predicted"/>